<dbReference type="PANTHER" id="PTHR11705:SF143">
    <property type="entry name" value="SLL0236 PROTEIN"/>
    <property type="match status" value="1"/>
</dbReference>
<comment type="similarity">
    <text evidence="2 7">Belongs to the peptidase M14 family.</text>
</comment>
<dbReference type="EMBL" id="JAETXX010000004">
    <property type="protein sequence ID" value="MCF8714742.1"/>
    <property type="molecule type" value="Genomic_DNA"/>
</dbReference>
<feature type="signal peptide" evidence="8">
    <location>
        <begin position="1"/>
        <end position="18"/>
    </location>
</feature>
<dbReference type="Gene3D" id="3.40.630.10">
    <property type="entry name" value="Zn peptidases"/>
    <property type="match status" value="1"/>
</dbReference>
<accession>A0ABS9J2U2</accession>
<organism evidence="10 11">
    <name type="scientific">Joostella atrarenae</name>
    <dbReference type="NCBI Taxonomy" id="679257"/>
    <lineage>
        <taxon>Bacteria</taxon>
        <taxon>Pseudomonadati</taxon>
        <taxon>Bacteroidota</taxon>
        <taxon>Flavobacteriia</taxon>
        <taxon>Flavobacteriales</taxon>
        <taxon>Flavobacteriaceae</taxon>
        <taxon>Joostella</taxon>
    </lineage>
</organism>
<proteinExistence type="inferred from homology"/>
<dbReference type="PROSITE" id="PS52035">
    <property type="entry name" value="PEPTIDASE_M14"/>
    <property type="match status" value="1"/>
</dbReference>
<keyword evidence="8" id="KW-0732">Signal</keyword>
<dbReference type="Gene3D" id="3.40.50.880">
    <property type="match status" value="1"/>
</dbReference>
<dbReference type="SMART" id="SM00631">
    <property type="entry name" value="Zn_pept"/>
    <property type="match status" value="1"/>
</dbReference>
<evidence type="ECO:0000256" key="5">
    <source>
        <dbReference type="ARBA" id="ARBA00022833"/>
    </source>
</evidence>
<keyword evidence="3" id="KW-0645">Protease</keyword>
<keyword evidence="6" id="KW-0482">Metalloprotease</keyword>
<comment type="caution">
    <text evidence="7">Lacks conserved residue(s) required for the propagation of feature annotation.</text>
</comment>
<keyword evidence="10" id="KW-0121">Carboxypeptidase</keyword>
<dbReference type="PANTHER" id="PTHR11705">
    <property type="entry name" value="PROTEASE FAMILY M14 CARBOXYPEPTIDASE A,B"/>
    <property type="match status" value="1"/>
</dbReference>
<evidence type="ECO:0000313" key="11">
    <source>
        <dbReference type="Proteomes" id="UP000829517"/>
    </source>
</evidence>
<comment type="cofactor">
    <cofactor evidence="1">
        <name>Zn(2+)</name>
        <dbReference type="ChEBI" id="CHEBI:29105"/>
    </cofactor>
</comment>
<dbReference type="CDD" id="cd03143">
    <property type="entry name" value="A4_beta-galactosidase_middle_domain"/>
    <property type="match status" value="1"/>
</dbReference>
<feature type="domain" description="Peptidase M14" evidence="9">
    <location>
        <begin position="35"/>
        <end position="360"/>
    </location>
</feature>
<evidence type="ECO:0000256" key="7">
    <source>
        <dbReference type="PROSITE-ProRule" id="PRU01379"/>
    </source>
</evidence>
<evidence type="ECO:0000313" key="10">
    <source>
        <dbReference type="EMBL" id="MCF8714742.1"/>
    </source>
</evidence>
<feature type="chain" id="PRO_5046073386" evidence="8">
    <location>
        <begin position="19"/>
        <end position="812"/>
    </location>
</feature>
<evidence type="ECO:0000256" key="1">
    <source>
        <dbReference type="ARBA" id="ARBA00001947"/>
    </source>
</evidence>
<dbReference type="InterPro" id="IPR000834">
    <property type="entry name" value="Peptidase_M14"/>
</dbReference>
<keyword evidence="5" id="KW-0862">Zinc</keyword>
<dbReference type="Pfam" id="PF00246">
    <property type="entry name" value="Peptidase_M14"/>
    <property type="match status" value="1"/>
</dbReference>
<dbReference type="GO" id="GO:0004180">
    <property type="term" value="F:carboxypeptidase activity"/>
    <property type="evidence" value="ECO:0007669"/>
    <property type="project" value="UniProtKB-KW"/>
</dbReference>
<comment type="caution">
    <text evidence="10">The sequence shown here is derived from an EMBL/GenBank/DDBJ whole genome shotgun (WGS) entry which is preliminary data.</text>
</comment>
<sequence>MKFRFLIAFIFISLFATAQQIKSPSEFLGYELGTRFSRHHQVVSYYKYLEDAVPEMVQLKSYGSTNEGRELLLAFVSTAENLSNLENIRLEHLKALDGNSESKKALVWFSYNVHGNESVSSEASMKTIYEILTSKKEYLTNTVVIMDPSVNPDGRDRYVNWYNSYKNTPYNIDVNSKEHHEPWLSGRPNHYMFDLNRDWAWVTQKESKQRLAVYNEWLPHIHVDFHEQSMDNPYYFAPAAEPMHEVITKWQRDFQVAIGKNHAKYFDENGWFYFTKEVFDLLYPSYGDTYPIYSGSIGMTYEQGGSGRAGLGVKIKSGDTLTLKDRIAHHFTTGISTLEMASKNTDKLNKQFSAFYANKDFTYNSYALSGDIDKIKALTSLLDVHKIKYGFTTETVKGLHYNTKENGSLKGDNPKLVVSTNQPKSTLVTVLFEPETKLTDSLTYDITAWSLPYAYGLEAVASKNTINTNSESLEYPSLDYNSDSYAYVTDWNSMDDARFLTELLSQKIQIRYASEPFTIDEKSYGRGSLIITKSDNTKVKDFNTIMKNAATKHHKILTSTTTGFVSGGKDFGSSAVHIIPNIKVAALSGGSVATLNFGEVWHFFEQQLHYPITVIDNDYINSTDLSKYDVLIIPELSKLEKGKLEKIKKWTHNGGKLIAIGDAIKVLDNDDDFDISANKAEEENDSIQKPESYISSKREYIKKMITGAIYKAKVDNTHPLSYGYEDTYYTLKLSGNAYKFLKSKNAVYIENNAKPLAGFAGSDAQKQQANSLVLGSENMGKGKVIYMVDNPLFRGFWENGKLFFVNALFMVE</sequence>
<evidence type="ECO:0000256" key="4">
    <source>
        <dbReference type="ARBA" id="ARBA00022801"/>
    </source>
</evidence>
<keyword evidence="4" id="KW-0378">Hydrolase</keyword>
<evidence type="ECO:0000256" key="6">
    <source>
        <dbReference type="ARBA" id="ARBA00023049"/>
    </source>
</evidence>
<dbReference type="InterPro" id="IPR029062">
    <property type="entry name" value="Class_I_gatase-like"/>
</dbReference>
<dbReference type="SUPFAM" id="SSF53187">
    <property type="entry name" value="Zn-dependent exopeptidases"/>
    <property type="match status" value="1"/>
</dbReference>
<dbReference type="RefSeq" id="WP_236958708.1">
    <property type="nucleotide sequence ID" value="NZ_JAETXX010000004.1"/>
</dbReference>
<evidence type="ECO:0000256" key="2">
    <source>
        <dbReference type="ARBA" id="ARBA00005988"/>
    </source>
</evidence>
<keyword evidence="11" id="KW-1185">Reference proteome</keyword>
<dbReference type="Proteomes" id="UP000829517">
    <property type="component" value="Unassembled WGS sequence"/>
</dbReference>
<gene>
    <name evidence="10" type="ORF">JM658_07860</name>
</gene>
<protein>
    <submittedName>
        <fullName evidence="10">Zinc carboxypeptidase</fullName>
    </submittedName>
</protein>
<evidence type="ECO:0000259" key="9">
    <source>
        <dbReference type="PROSITE" id="PS52035"/>
    </source>
</evidence>
<dbReference type="SUPFAM" id="SSF52317">
    <property type="entry name" value="Class I glutamine amidotransferase-like"/>
    <property type="match status" value="1"/>
</dbReference>
<evidence type="ECO:0000256" key="3">
    <source>
        <dbReference type="ARBA" id="ARBA00022670"/>
    </source>
</evidence>
<name>A0ABS9J2U2_9FLAO</name>
<evidence type="ECO:0000256" key="8">
    <source>
        <dbReference type="SAM" id="SignalP"/>
    </source>
</evidence>
<reference evidence="10 11" key="1">
    <citation type="submission" date="2021-01" db="EMBL/GenBank/DDBJ databases">
        <title>Genome sequencing of Joostella atrarenae M1-2 (= KCTC 23194).</title>
        <authorList>
            <person name="Zakaria M.R."/>
            <person name="Lam M.Q."/>
            <person name="Chong C.S."/>
        </authorList>
    </citation>
    <scope>NUCLEOTIDE SEQUENCE [LARGE SCALE GENOMIC DNA]</scope>
    <source>
        <strain evidence="10 11">M1-2</strain>
    </source>
</reference>